<dbReference type="GO" id="GO:0006396">
    <property type="term" value="P:RNA processing"/>
    <property type="evidence" value="ECO:0007669"/>
    <property type="project" value="InterPro"/>
</dbReference>
<evidence type="ECO:0000313" key="4">
    <source>
        <dbReference type="EMBL" id="EKD30456.1"/>
    </source>
</evidence>
<keyword evidence="1 4" id="KW-0489">Methyltransferase</keyword>
<dbReference type="PANTHER" id="PTHR46429">
    <property type="entry name" value="23S RRNA (GUANOSINE-2'-O-)-METHYLTRANSFERASE RLMB"/>
    <property type="match status" value="1"/>
</dbReference>
<dbReference type="Pfam" id="PF00588">
    <property type="entry name" value="SpoU_methylase"/>
    <property type="match status" value="1"/>
</dbReference>
<dbReference type="PANTHER" id="PTHR46429:SF1">
    <property type="entry name" value="23S RRNA (GUANOSINE-2'-O-)-METHYLTRANSFERASE RLMB"/>
    <property type="match status" value="1"/>
</dbReference>
<feature type="non-terminal residue" evidence="4">
    <location>
        <position position="115"/>
    </location>
</feature>
<keyword evidence="2" id="KW-0808">Transferase</keyword>
<dbReference type="InterPro" id="IPR029026">
    <property type="entry name" value="tRNA_m1G_MTases_N"/>
</dbReference>
<dbReference type="Gene3D" id="3.40.1280.10">
    <property type="match status" value="1"/>
</dbReference>
<dbReference type="EMBL" id="AMFJ01034055">
    <property type="protein sequence ID" value="EKD30456.1"/>
    <property type="molecule type" value="Genomic_DNA"/>
</dbReference>
<dbReference type="SUPFAM" id="SSF75217">
    <property type="entry name" value="alpha/beta knot"/>
    <property type="match status" value="1"/>
</dbReference>
<accession>K1XZR5</accession>
<name>K1XZR5_9BACT</name>
<comment type="caution">
    <text evidence="4">The sequence shown here is derived from an EMBL/GenBank/DDBJ whole genome shotgun (WGS) entry which is preliminary data.</text>
</comment>
<reference evidence="4" key="1">
    <citation type="journal article" date="2012" name="Science">
        <title>Fermentation, hydrogen, and sulfur metabolism in multiple uncultivated bacterial phyla.</title>
        <authorList>
            <person name="Wrighton K.C."/>
            <person name="Thomas B.C."/>
            <person name="Sharon I."/>
            <person name="Miller C.S."/>
            <person name="Castelle C.J."/>
            <person name="VerBerkmoes N.C."/>
            <person name="Wilkins M.J."/>
            <person name="Hettich R.L."/>
            <person name="Lipton M.S."/>
            <person name="Williams K.H."/>
            <person name="Long P.E."/>
            <person name="Banfield J.F."/>
        </authorList>
    </citation>
    <scope>NUCLEOTIDE SEQUENCE [LARGE SCALE GENOMIC DNA]</scope>
</reference>
<sequence>MKILLLDNIRSILNVGALFRTCDGAGFEKIVLTGFTPTPPRREITKTAIGAENFVVWEYYKDPIKIVRDLQAQGYKIFVLEQTAESIDFHEIADMEYENICLILGNEIEWVKKEL</sequence>
<feature type="domain" description="tRNA/rRNA methyltransferase SpoU type" evidence="3">
    <location>
        <begin position="3"/>
        <end position="109"/>
    </location>
</feature>
<gene>
    <name evidence="4" type="ORF">ACD_78C00055G0001</name>
</gene>
<dbReference type="GO" id="GO:0032259">
    <property type="term" value="P:methylation"/>
    <property type="evidence" value="ECO:0007669"/>
    <property type="project" value="UniProtKB-KW"/>
</dbReference>
<dbReference type="InterPro" id="IPR029028">
    <property type="entry name" value="Alpha/beta_knot_MTases"/>
</dbReference>
<dbReference type="InterPro" id="IPR001537">
    <property type="entry name" value="SpoU_MeTrfase"/>
</dbReference>
<dbReference type="GO" id="GO:0008173">
    <property type="term" value="F:RNA methyltransferase activity"/>
    <property type="evidence" value="ECO:0007669"/>
    <property type="project" value="InterPro"/>
</dbReference>
<dbReference type="GO" id="GO:0003723">
    <property type="term" value="F:RNA binding"/>
    <property type="evidence" value="ECO:0007669"/>
    <property type="project" value="InterPro"/>
</dbReference>
<dbReference type="GO" id="GO:0005829">
    <property type="term" value="C:cytosol"/>
    <property type="evidence" value="ECO:0007669"/>
    <property type="project" value="TreeGrafter"/>
</dbReference>
<dbReference type="InterPro" id="IPR004441">
    <property type="entry name" value="rRNA_MeTrfase_TrmH"/>
</dbReference>
<organism evidence="4">
    <name type="scientific">uncultured bacterium</name>
    <name type="common">gcode 4</name>
    <dbReference type="NCBI Taxonomy" id="1234023"/>
    <lineage>
        <taxon>Bacteria</taxon>
        <taxon>environmental samples</taxon>
    </lineage>
</organism>
<protein>
    <submittedName>
        <fullName evidence="4">SpoU rRNA methylase family protein</fullName>
    </submittedName>
</protein>
<evidence type="ECO:0000256" key="1">
    <source>
        <dbReference type="ARBA" id="ARBA00022603"/>
    </source>
</evidence>
<dbReference type="AlphaFoldDB" id="K1XZR5"/>
<evidence type="ECO:0000259" key="3">
    <source>
        <dbReference type="Pfam" id="PF00588"/>
    </source>
</evidence>
<evidence type="ECO:0000256" key="2">
    <source>
        <dbReference type="ARBA" id="ARBA00022679"/>
    </source>
</evidence>
<proteinExistence type="predicted"/>